<dbReference type="PROSITE" id="PS51393">
    <property type="entry name" value="LIPOXYGENASE_3"/>
    <property type="match status" value="1"/>
</dbReference>
<organism evidence="4 5">
    <name type="scientific">Yersinia nurmii</name>
    <dbReference type="NCBI Taxonomy" id="685706"/>
    <lineage>
        <taxon>Bacteria</taxon>
        <taxon>Pseudomonadati</taxon>
        <taxon>Pseudomonadota</taxon>
        <taxon>Gammaproteobacteria</taxon>
        <taxon>Enterobacterales</taxon>
        <taxon>Yersiniaceae</taxon>
        <taxon>Yersinia</taxon>
    </lineage>
</organism>
<evidence type="ECO:0000256" key="2">
    <source>
        <dbReference type="ARBA" id="ARBA00023002"/>
    </source>
</evidence>
<comment type="caution">
    <text evidence="4">The sequence shown here is derived from an EMBL/GenBank/DDBJ whole genome shotgun (WGS) entry which is preliminary data.</text>
</comment>
<reference evidence="4 5" key="1">
    <citation type="submission" date="2015-03" db="EMBL/GenBank/DDBJ databases">
        <authorList>
            <consortium name="Pathogen Informatics"/>
            <person name="Murphy D."/>
        </authorList>
    </citation>
    <scope>NUCLEOTIDE SEQUENCE [LARGE SCALE GENOMIC DNA]</scope>
    <source>
        <strain evidence="5">type strain: CIP110231</strain>
    </source>
</reference>
<dbReference type="SUPFAM" id="SSF48484">
    <property type="entry name" value="Lipoxigenase"/>
    <property type="match status" value="1"/>
</dbReference>
<dbReference type="RefSeq" id="WP_049596367.1">
    <property type="nucleotide sequence ID" value="NZ_CPYD01000001.1"/>
</dbReference>
<dbReference type="Pfam" id="PF00305">
    <property type="entry name" value="Lipoxygenase"/>
    <property type="match status" value="1"/>
</dbReference>
<dbReference type="Gene3D" id="1.20.245.10">
    <property type="entry name" value="Lipoxygenase-1, Domain 5"/>
    <property type="match status" value="1"/>
</dbReference>
<dbReference type="EMBL" id="CPYD01000001">
    <property type="protein sequence ID" value="CND84474.1"/>
    <property type="molecule type" value="Genomic_DNA"/>
</dbReference>
<dbReference type="Proteomes" id="UP000040578">
    <property type="component" value="Unassembled WGS sequence"/>
</dbReference>
<dbReference type="PANTHER" id="PTHR11771">
    <property type="entry name" value="LIPOXYGENASE"/>
    <property type="match status" value="1"/>
</dbReference>
<protein>
    <submittedName>
        <fullName evidence="4">Oleic acid lipoxygenase</fullName>
        <ecNumber evidence="4">1.13.11.-</ecNumber>
    </submittedName>
</protein>
<proteinExistence type="predicted"/>
<gene>
    <name evidence="4" type="primary">lox</name>
    <name evidence="4" type="ORF">ERS137967_00072</name>
</gene>
<evidence type="ECO:0000313" key="4">
    <source>
        <dbReference type="EMBL" id="CND84474.1"/>
    </source>
</evidence>
<keyword evidence="2 4" id="KW-0560">Oxidoreductase</keyword>
<keyword evidence="5" id="KW-1185">Reference proteome</keyword>
<dbReference type="Gene3D" id="3.10.450.60">
    <property type="match status" value="1"/>
</dbReference>
<feature type="domain" description="Lipoxygenase" evidence="3">
    <location>
        <begin position="125"/>
        <end position="605"/>
    </location>
</feature>
<dbReference type="InterPro" id="IPR013819">
    <property type="entry name" value="LipOase_C"/>
</dbReference>
<evidence type="ECO:0000256" key="1">
    <source>
        <dbReference type="ARBA" id="ARBA00022723"/>
    </source>
</evidence>
<dbReference type="EC" id="1.13.11.-" evidence="4"/>
<keyword evidence="1" id="KW-0479">Metal-binding</keyword>
<dbReference type="InterPro" id="IPR036226">
    <property type="entry name" value="LipOase_C_sf"/>
</dbReference>
<dbReference type="InterPro" id="IPR000907">
    <property type="entry name" value="LipOase"/>
</dbReference>
<dbReference type="GO" id="GO:0016491">
    <property type="term" value="F:oxidoreductase activity"/>
    <property type="evidence" value="ECO:0007669"/>
    <property type="project" value="UniProtKB-KW"/>
</dbReference>
<name>A0ABP1Y649_9GAMM</name>
<evidence type="ECO:0000313" key="5">
    <source>
        <dbReference type="Proteomes" id="UP000040578"/>
    </source>
</evidence>
<evidence type="ECO:0000259" key="3">
    <source>
        <dbReference type="PROSITE" id="PS51393"/>
    </source>
</evidence>
<accession>A0ABP1Y649</accession>
<sequence>MKNTIDKNWTTNLSPLIGVPMLDSKPGVDIDKYFHPRAEYTQKLDELIQRVSDNFSNYTDSLIPNPTPEEKKAIRKLTNSVNKQYHTLFHSAPDWEKVDINDEVNTLTNALTQYFPDKKSVLRYSLEKYDELFTVIDRPFVADHMHDNDLFSYWRVAGSNPVALRGVQHIPEKFPLTDTQYKSVMGKNDSLSLALKEKRIYMLDYHYLESAVTENGFSKQENGPGTQNVTGYSYAAIALFAVSKITKKLVAVAIQCGQNPENNNPMFLPLLDKKHFWGWERAKYVIQTADESEHQLSTHLGLTHLLAEVFALATVRKLPEKHPIHDLLISHFEGTNRINHNATVALLGAGQFVDSLFAAPLESLAQKVIDVRLNYNFYEHFLPTELKIRGVDDITALPDYPYRDDGLLIWSAIKDWVSKYIEYYYKTNKALEQDKYLMDWMDDIVANGRINGFRKVTDKNEIKDVLTMIIFTCSAQHAAVNFTQPPWMIYTPASTGTLHHKKPTQRQDNTEEQWINMIPSIARSLRKVEIYTLLGELHHGYLGEYIDWQGKEIFTRKENPIIYQHLKDFRNELSEITETINRKNDDRPFPYTYLIPENIPASINI</sequence>
<dbReference type="PRINTS" id="PR00087">
    <property type="entry name" value="LIPOXYGENASE"/>
</dbReference>